<evidence type="ECO:0000313" key="3">
    <source>
        <dbReference type="EMBL" id="KAK2662992.1"/>
    </source>
</evidence>
<dbReference type="AlphaFoldDB" id="A0AAD9XPA2"/>
<evidence type="ECO:0000313" key="4">
    <source>
        <dbReference type="Proteomes" id="UP001280121"/>
    </source>
</evidence>
<accession>A0AAD9XPA2</accession>
<dbReference type="InterPro" id="IPR018253">
    <property type="entry name" value="DnaJ_domain_CS"/>
</dbReference>
<organism evidence="3 4">
    <name type="scientific">Dipteronia dyeriana</name>
    <dbReference type="NCBI Taxonomy" id="168575"/>
    <lineage>
        <taxon>Eukaryota</taxon>
        <taxon>Viridiplantae</taxon>
        <taxon>Streptophyta</taxon>
        <taxon>Embryophyta</taxon>
        <taxon>Tracheophyta</taxon>
        <taxon>Spermatophyta</taxon>
        <taxon>Magnoliopsida</taxon>
        <taxon>eudicotyledons</taxon>
        <taxon>Gunneridae</taxon>
        <taxon>Pentapetalae</taxon>
        <taxon>rosids</taxon>
        <taxon>malvids</taxon>
        <taxon>Sapindales</taxon>
        <taxon>Sapindaceae</taxon>
        <taxon>Hippocastanoideae</taxon>
        <taxon>Acereae</taxon>
        <taxon>Dipteronia</taxon>
    </lineage>
</organism>
<dbReference type="EMBL" id="JANJYI010000001">
    <property type="protein sequence ID" value="KAK2662992.1"/>
    <property type="molecule type" value="Genomic_DNA"/>
</dbReference>
<keyword evidence="4" id="KW-1185">Reference proteome</keyword>
<reference evidence="3" key="1">
    <citation type="journal article" date="2023" name="Plant J.">
        <title>Genome sequences and population genomics provide insights into the demographic history, inbreeding, and mutation load of two 'living fossil' tree species of Dipteronia.</title>
        <authorList>
            <person name="Feng Y."/>
            <person name="Comes H.P."/>
            <person name="Chen J."/>
            <person name="Zhu S."/>
            <person name="Lu R."/>
            <person name="Zhang X."/>
            <person name="Li P."/>
            <person name="Qiu J."/>
            <person name="Olsen K.M."/>
            <person name="Qiu Y."/>
        </authorList>
    </citation>
    <scope>NUCLEOTIDE SEQUENCE</scope>
    <source>
        <strain evidence="3">KIB01</strain>
    </source>
</reference>
<protein>
    <recommendedName>
        <fullName evidence="2">J domain-containing protein</fullName>
    </recommendedName>
</protein>
<name>A0AAD9XPA2_9ROSI</name>
<dbReference type="PANTHER" id="PTHR24074">
    <property type="entry name" value="CO-CHAPERONE PROTEIN DJLA"/>
    <property type="match status" value="1"/>
</dbReference>
<feature type="transmembrane region" description="Helical" evidence="1">
    <location>
        <begin position="127"/>
        <end position="145"/>
    </location>
</feature>
<dbReference type="PROSITE" id="PS50076">
    <property type="entry name" value="DNAJ_2"/>
    <property type="match status" value="1"/>
</dbReference>
<dbReference type="InterPro" id="IPR036869">
    <property type="entry name" value="J_dom_sf"/>
</dbReference>
<gene>
    <name evidence="3" type="ORF">Ddye_001566</name>
</gene>
<sequence>MDDHYKILGLQRNASREDIKEAFRKMALKFHPDKHSQSPKAVRDNATLTFKQLSEAYEILSDHRKRADYDLRSSYSSVNKRSSHGGYGYGYGYTHNNYGYKGGASQSHSHGFVSNLEIALRFFTTRAFLLNFAFAGALIGGIYVFDMGREALWRVHNSGKSFEAAMESIEKAKTHKDKT</sequence>
<proteinExistence type="predicted"/>
<feature type="domain" description="J" evidence="2">
    <location>
        <begin position="3"/>
        <end position="73"/>
    </location>
</feature>
<evidence type="ECO:0000256" key="1">
    <source>
        <dbReference type="SAM" id="Phobius"/>
    </source>
</evidence>
<dbReference type="SMART" id="SM00271">
    <property type="entry name" value="DnaJ"/>
    <property type="match status" value="1"/>
</dbReference>
<dbReference type="PROSITE" id="PS00636">
    <property type="entry name" value="DNAJ_1"/>
    <property type="match status" value="1"/>
</dbReference>
<keyword evidence="1" id="KW-0472">Membrane</keyword>
<dbReference type="InterPro" id="IPR001623">
    <property type="entry name" value="DnaJ_domain"/>
</dbReference>
<dbReference type="SUPFAM" id="SSF46565">
    <property type="entry name" value="Chaperone J-domain"/>
    <property type="match status" value="1"/>
</dbReference>
<dbReference type="Gene3D" id="1.10.287.110">
    <property type="entry name" value="DnaJ domain"/>
    <property type="match status" value="1"/>
</dbReference>
<keyword evidence="1" id="KW-0812">Transmembrane</keyword>
<dbReference type="Pfam" id="PF00226">
    <property type="entry name" value="DnaJ"/>
    <property type="match status" value="1"/>
</dbReference>
<keyword evidence="1" id="KW-1133">Transmembrane helix</keyword>
<dbReference type="FunFam" id="1.10.287.110:FF:000073">
    <property type="entry name" value="DnaJ domain protein"/>
    <property type="match status" value="1"/>
</dbReference>
<comment type="caution">
    <text evidence="3">The sequence shown here is derived from an EMBL/GenBank/DDBJ whole genome shotgun (WGS) entry which is preliminary data.</text>
</comment>
<dbReference type="PRINTS" id="PR00625">
    <property type="entry name" value="JDOMAIN"/>
</dbReference>
<dbReference type="CDD" id="cd06257">
    <property type="entry name" value="DnaJ"/>
    <property type="match status" value="1"/>
</dbReference>
<dbReference type="InterPro" id="IPR050817">
    <property type="entry name" value="DjlA_DnaK_co-chaperone"/>
</dbReference>
<dbReference type="Proteomes" id="UP001280121">
    <property type="component" value="Unassembled WGS sequence"/>
</dbReference>
<evidence type="ECO:0000259" key="2">
    <source>
        <dbReference type="PROSITE" id="PS50076"/>
    </source>
</evidence>